<evidence type="ECO:0000313" key="8">
    <source>
        <dbReference type="EMBL" id="KAK2152351.1"/>
    </source>
</evidence>
<evidence type="ECO:0000256" key="1">
    <source>
        <dbReference type="ARBA" id="ARBA00004496"/>
    </source>
</evidence>
<keyword evidence="4" id="KW-0479">Metal-binding</keyword>
<name>A0AAD9N280_9ANNE</name>
<evidence type="ECO:0000259" key="7">
    <source>
        <dbReference type="PROSITE" id="PS50988"/>
    </source>
</evidence>
<gene>
    <name evidence="8" type="ORF">LSH36_330g00010</name>
</gene>
<evidence type="ECO:0000256" key="5">
    <source>
        <dbReference type="ARBA" id="ARBA00022884"/>
    </source>
</evidence>
<dbReference type="PROSITE" id="PS50988">
    <property type="entry name" value="TROVE"/>
    <property type="match status" value="1"/>
</dbReference>
<dbReference type="Gene3D" id="3.40.50.410">
    <property type="entry name" value="von Willebrand factor, type A domain"/>
    <property type="match status" value="1"/>
</dbReference>
<comment type="subcellular location">
    <subcellularLocation>
        <location evidence="1">Cytoplasm</location>
    </subcellularLocation>
</comment>
<dbReference type="PANTHER" id="PTHR14202:SF0">
    <property type="entry name" value="RNA-BINDING PROTEIN RO60"/>
    <property type="match status" value="1"/>
</dbReference>
<dbReference type="SUPFAM" id="SSF53300">
    <property type="entry name" value="vWA-like"/>
    <property type="match status" value="1"/>
</dbReference>
<dbReference type="GO" id="GO:0005737">
    <property type="term" value="C:cytoplasm"/>
    <property type="evidence" value="ECO:0007669"/>
    <property type="project" value="UniProtKB-SubCell"/>
</dbReference>
<dbReference type="GO" id="GO:0003723">
    <property type="term" value="F:RNA binding"/>
    <property type="evidence" value="ECO:0007669"/>
    <property type="project" value="UniProtKB-KW"/>
</dbReference>
<protein>
    <recommendedName>
        <fullName evidence="7">TROVE domain-containing protein</fullName>
    </recommendedName>
</protein>
<reference evidence="8" key="1">
    <citation type="journal article" date="2023" name="Mol. Biol. Evol.">
        <title>Third-Generation Sequencing Reveals the Adaptive Role of the Epigenome in Three Deep-Sea Polychaetes.</title>
        <authorList>
            <person name="Perez M."/>
            <person name="Aroh O."/>
            <person name="Sun Y."/>
            <person name="Lan Y."/>
            <person name="Juniper S.K."/>
            <person name="Young C.R."/>
            <person name="Angers B."/>
            <person name="Qian P.Y."/>
        </authorList>
    </citation>
    <scope>NUCLEOTIDE SEQUENCE</scope>
    <source>
        <strain evidence="8">P08H-3</strain>
    </source>
</reference>
<proteinExistence type="inferred from homology"/>
<evidence type="ECO:0000256" key="6">
    <source>
        <dbReference type="ARBA" id="ARBA00023274"/>
    </source>
</evidence>
<keyword evidence="9" id="KW-1185">Reference proteome</keyword>
<sequence>KHFHGKRCLYFQVWRALLQNMPTEALLRSLSRLSSVGLLNSDDEDSCVQLVVDRLQDSKLLQESRLHPMNILLALDTYKKGSDEKARKLKWSPNDKVVQALDKAFYAAFKNVEPTGKHHLLCVDVSKSMDIGGVHITSQLAPAMAAISMAMVIAQTEPHHSMMAFSSSAMTPIDVTADLTIEEVCDMFSKVESGSKDCAVPMLWALEKKKEVDVFILYTNDKSWPMKIHPVTALRKYRTGMNKEHARLIVCSFSANKLTMADPEDAGMLDIAGFDLAVPQIIQNFVKGNL</sequence>
<evidence type="ECO:0000256" key="3">
    <source>
        <dbReference type="ARBA" id="ARBA00022490"/>
    </source>
</evidence>
<dbReference type="InterPro" id="IPR056800">
    <property type="entry name" value="vWA_Ro60"/>
</dbReference>
<dbReference type="EMBL" id="JAODUP010000330">
    <property type="protein sequence ID" value="KAK2152351.1"/>
    <property type="molecule type" value="Genomic_DNA"/>
</dbReference>
<dbReference type="Pfam" id="PF25045">
    <property type="entry name" value="vWA_Ro60"/>
    <property type="match status" value="1"/>
</dbReference>
<keyword evidence="6" id="KW-0687">Ribonucleoprotein</keyword>
<evidence type="ECO:0000313" key="9">
    <source>
        <dbReference type="Proteomes" id="UP001208570"/>
    </source>
</evidence>
<dbReference type="PANTHER" id="PTHR14202">
    <property type="entry name" value="60 KDA RIBONUCLEOPROTEIN SSA/RO"/>
    <property type="match status" value="1"/>
</dbReference>
<dbReference type="SUPFAM" id="SSF140864">
    <property type="entry name" value="TROVE domain-like"/>
    <property type="match status" value="1"/>
</dbReference>
<dbReference type="GO" id="GO:1990904">
    <property type="term" value="C:ribonucleoprotein complex"/>
    <property type="evidence" value="ECO:0007669"/>
    <property type="project" value="UniProtKB-KW"/>
</dbReference>
<feature type="non-terminal residue" evidence="8">
    <location>
        <position position="1"/>
    </location>
</feature>
<dbReference type="InterPro" id="IPR040322">
    <property type="entry name" value="TROVE2"/>
</dbReference>
<dbReference type="InterPro" id="IPR037214">
    <property type="entry name" value="TROVE_dom_sf"/>
</dbReference>
<accession>A0AAD9N280</accession>
<comment type="caution">
    <text evidence="8">The sequence shown here is derived from an EMBL/GenBank/DDBJ whole genome shotgun (WGS) entry which is preliminary data.</text>
</comment>
<dbReference type="InterPro" id="IPR036465">
    <property type="entry name" value="vWFA_dom_sf"/>
</dbReference>
<dbReference type="GO" id="GO:0046872">
    <property type="term" value="F:metal ion binding"/>
    <property type="evidence" value="ECO:0007669"/>
    <property type="project" value="UniProtKB-KW"/>
</dbReference>
<keyword evidence="5" id="KW-0694">RNA-binding</keyword>
<dbReference type="Proteomes" id="UP001208570">
    <property type="component" value="Unassembled WGS sequence"/>
</dbReference>
<dbReference type="Pfam" id="PF05731">
    <property type="entry name" value="TROVE"/>
    <property type="match status" value="1"/>
</dbReference>
<evidence type="ECO:0000256" key="2">
    <source>
        <dbReference type="ARBA" id="ARBA00007814"/>
    </source>
</evidence>
<dbReference type="InterPro" id="IPR008858">
    <property type="entry name" value="TROVE_dom"/>
</dbReference>
<feature type="domain" description="TROVE" evidence="7">
    <location>
        <begin position="1"/>
        <end position="117"/>
    </location>
</feature>
<organism evidence="8 9">
    <name type="scientific">Paralvinella palmiformis</name>
    <dbReference type="NCBI Taxonomy" id="53620"/>
    <lineage>
        <taxon>Eukaryota</taxon>
        <taxon>Metazoa</taxon>
        <taxon>Spiralia</taxon>
        <taxon>Lophotrochozoa</taxon>
        <taxon>Annelida</taxon>
        <taxon>Polychaeta</taxon>
        <taxon>Sedentaria</taxon>
        <taxon>Canalipalpata</taxon>
        <taxon>Terebellida</taxon>
        <taxon>Terebelliformia</taxon>
        <taxon>Alvinellidae</taxon>
        <taxon>Paralvinella</taxon>
    </lineage>
</organism>
<comment type="similarity">
    <text evidence="2">Belongs to the Ro 60 kDa family.</text>
</comment>
<keyword evidence="3" id="KW-0963">Cytoplasm</keyword>
<dbReference type="AlphaFoldDB" id="A0AAD9N280"/>
<evidence type="ECO:0000256" key="4">
    <source>
        <dbReference type="ARBA" id="ARBA00022723"/>
    </source>
</evidence>